<keyword evidence="2" id="KW-1185">Reference proteome</keyword>
<evidence type="ECO:0000313" key="1">
    <source>
        <dbReference type="EMBL" id="MBA9084173.1"/>
    </source>
</evidence>
<evidence type="ECO:0000313" key="2">
    <source>
        <dbReference type="Proteomes" id="UP000567067"/>
    </source>
</evidence>
<dbReference type="Proteomes" id="UP000567067">
    <property type="component" value="Unassembled WGS sequence"/>
</dbReference>
<dbReference type="EMBL" id="JACJIP010000002">
    <property type="protein sequence ID" value="MBA9084173.1"/>
    <property type="molecule type" value="Genomic_DNA"/>
</dbReference>
<accession>A0A7W3SQE4</accession>
<sequence length="90" mass="10397">MSVQIERTDSMIYSPLPFVVLCPISSNTSAREDIRLTGRAKIQLVLPYSEQFSNASYEEKQKLIDVGWIETSLIIDYHQMACLWIRFLVV</sequence>
<dbReference type="AlphaFoldDB" id="A0A7W3SQE4"/>
<proteinExistence type="predicted"/>
<reference evidence="1 2" key="1">
    <citation type="submission" date="2020-08" db="EMBL/GenBank/DDBJ databases">
        <title>Genomic Encyclopedia of Type Strains, Phase III (KMG-III): the genomes of soil and plant-associated and newly described type strains.</title>
        <authorList>
            <person name="Whitman W."/>
        </authorList>
    </citation>
    <scope>NUCLEOTIDE SEQUENCE [LARGE SCALE GENOMIC DNA]</scope>
    <source>
        <strain evidence="1 2">CECT 8693</strain>
    </source>
</reference>
<protein>
    <submittedName>
        <fullName evidence="1">Uncharacterized protein</fullName>
    </submittedName>
</protein>
<organism evidence="1 2">
    <name type="scientific">Fontibacillus solani</name>
    <dbReference type="NCBI Taxonomy" id="1572857"/>
    <lineage>
        <taxon>Bacteria</taxon>
        <taxon>Bacillati</taxon>
        <taxon>Bacillota</taxon>
        <taxon>Bacilli</taxon>
        <taxon>Bacillales</taxon>
        <taxon>Paenibacillaceae</taxon>
        <taxon>Fontibacillus</taxon>
    </lineage>
</organism>
<name>A0A7W3SQE4_9BACL</name>
<gene>
    <name evidence="1" type="ORF">FHR92_000627</name>
</gene>
<comment type="caution">
    <text evidence="1">The sequence shown here is derived from an EMBL/GenBank/DDBJ whole genome shotgun (WGS) entry which is preliminary data.</text>
</comment>